<dbReference type="InterPro" id="IPR010982">
    <property type="entry name" value="Lambda_DNA-bd_dom_sf"/>
</dbReference>
<dbReference type="GO" id="GO:0003677">
    <property type="term" value="F:DNA binding"/>
    <property type="evidence" value="ECO:0007669"/>
    <property type="project" value="InterPro"/>
</dbReference>
<dbReference type="InterPro" id="IPR027417">
    <property type="entry name" value="P-loop_NTPase"/>
</dbReference>
<feature type="domain" description="NACHT" evidence="1">
    <location>
        <begin position="180"/>
        <end position="300"/>
    </location>
</feature>
<evidence type="ECO:0000259" key="1">
    <source>
        <dbReference type="PROSITE" id="PS50837"/>
    </source>
</evidence>
<dbReference type="SUPFAM" id="SSF47413">
    <property type="entry name" value="lambda repressor-like DNA-binding domains"/>
    <property type="match status" value="1"/>
</dbReference>
<dbReference type="InterPro" id="IPR054501">
    <property type="entry name" value="NCH2"/>
</dbReference>
<dbReference type="Pfam" id="PF22727">
    <property type="entry name" value="NCH2"/>
    <property type="match status" value="1"/>
</dbReference>
<accession>A0AA40VTD5</accession>
<dbReference type="AlphaFoldDB" id="A0AA40VTD5"/>
<dbReference type="SUPFAM" id="SSF52540">
    <property type="entry name" value="P-loop containing nucleoside triphosphate hydrolases"/>
    <property type="match status" value="1"/>
</dbReference>
<evidence type="ECO:0000313" key="3">
    <source>
        <dbReference type="Proteomes" id="UP001165986"/>
    </source>
</evidence>
<reference evidence="2" key="1">
    <citation type="submission" date="2019-07" db="EMBL/GenBank/DDBJ databases">
        <title>Toxilogical consequences of a new and cryptic species of cyanobacteria (Komarekiella delphini-convector) recovered from the epidermis of a bottlenose dolphin and 1500 ft. in the air.</title>
        <authorList>
            <person name="Brown A.O."/>
            <person name="Dvorak P."/>
            <person name="Villanueva C.D."/>
            <person name="Foss A.J."/>
            <person name="Garvey A.D."/>
            <person name="Gibson Q.A."/>
            <person name="Johansen J.R."/>
            <person name="Casamatta D.A."/>
        </authorList>
    </citation>
    <scope>NUCLEOTIDE SEQUENCE</scope>
    <source>
        <strain evidence="2">SJRDD-AB1</strain>
    </source>
</reference>
<sequence>MASQGLRASPEGIRAAKTALTDKTWSQHKLAAALGITRQPVSKFFAGESVSRTCFVQICQQLGLSWQQVAGLPEDVISEVTAKVQSNKLDIDALVWEVRQKRQGKIQDQCGTLQMIDIAQTVQLMDIYTNTNVLEKINSQQWREISDLLKDFRCESNFNRLGGYKHQKKLAGLEAVLRHSKLMVLGKPGSGKTVFLQYLAIECNKGNFQPNHIVIFIRVKEFIEDTRGGNEFNLFNYISQEFLSCDIKQESTINLLTQGKMLILLDGLDEVPSENVDRIIGEIRRCAQTFYKNQFVISCRIAAQKYKFQGFTEVEVADFDYTQVEVYAKNWFVAVALKSKEDGEALGNLFINQLNLPENQHIRELAVTPILLHLICLVFHAKEQFPSNPTKLYEQALNILLFRWDDIRGIKRDRIAHNLTLSNKKNLLFQLAAINFEQENYFFEKETLQQIITELHTVREISLELTQFQIDSEPLLKTIEAQHGLLVERAQGIYSFSHLTFQEYFTTKKIVESSNLQTWHNLVNHITEKRWHDIFLLTVSMLTNADEMLQLMKQKIDLLLADDEKLQYFLTWLYQKSSSVSTHYKAVAVRAFYLVCVERSSYHRRRAFAHTPGYNLEYALVGNIAFDPDLALDEFLSSTIACVNELDFAFEHTLDDALVLDHVHALTIAFNEAVDLVVEPELKQALQKLKKQLPYIDSDQNKFGDWWQAKGKSWGEQFRKMLIKYRNIGHNWQFNEQQKELLQQYYNANKLLVDCLNSASFVTPVVRQEIEETLLLAIADIENRLLA</sequence>
<keyword evidence="3" id="KW-1185">Reference proteome</keyword>
<dbReference type="Pfam" id="PF05729">
    <property type="entry name" value="NACHT"/>
    <property type="match status" value="1"/>
</dbReference>
<dbReference type="RefSeq" id="WP_191759576.1">
    <property type="nucleotide sequence ID" value="NZ_VJXY01000026.1"/>
</dbReference>
<dbReference type="EMBL" id="VJXY01000026">
    <property type="protein sequence ID" value="MBD6618361.1"/>
    <property type="molecule type" value="Genomic_DNA"/>
</dbReference>
<protein>
    <submittedName>
        <fullName evidence="2">NACHT domain-containing NTPase</fullName>
    </submittedName>
</protein>
<name>A0AA40VTD5_9NOST</name>
<dbReference type="PANTHER" id="PTHR46844:SF1">
    <property type="entry name" value="SLR5058 PROTEIN"/>
    <property type="match status" value="1"/>
</dbReference>
<comment type="caution">
    <text evidence="2">The sequence shown here is derived from an EMBL/GenBank/DDBJ whole genome shotgun (WGS) entry which is preliminary data.</text>
</comment>
<evidence type="ECO:0000313" key="2">
    <source>
        <dbReference type="EMBL" id="MBD6618361.1"/>
    </source>
</evidence>
<dbReference type="PROSITE" id="PS50837">
    <property type="entry name" value="NACHT"/>
    <property type="match status" value="1"/>
</dbReference>
<gene>
    <name evidence="2" type="ORF">FNW02_21675</name>
</gene>
<dbReference type="InterPro" id="IPR007111">
    <property type="entry name" value="NACHT_NTPase"/>
</dbReference>
<organism evidence="2 3">
    <name type="scientific">Komarekiella delphini-convector SJRDD-AB1</name>
    <dbReference type="NCBI Taxonomy" id="2593771"/>
    <lineage>
        <taxon>Bacteria</taxon>
        <taxon>Bacillati</taxon>
        <taxon>Cyanobacteriota</taxon>
        <taxon>Cyanophyceae</taxon>
        <taxon>Nostocales</taxon>
        <taxon>Nostocaceae</taxon>
        <taxon>Komarekiella</taxon>
        <taxon>Komarekiella delphini-convector</taxon>
    </lineage>
</organism>
<dbReference type="Proteomes" id="UP001165986">
    <property type="component" value="Unassembled WGS sequence"/>
</dbReference>
<proteinExistence type="predicted"/>
<dbReference type="PANTHER" id="PTHR46844">
    <property type="entry name" value="SLR5058 PROTEIN"/>
    <property type="match status" value="1"/>
</dbReference>
<dbReference type="Gene3D" id="3.40.50.300">
    <property type="entry name" value="P-loop containing nucleotide triphosphate hydrolases"/>
    <property type="match status" value="1"/>
</dbReference>